<keyword evidence="9" id="KW-1185">Reference proteome</keyword>
<comment type="similarity">
    <text evidence="3">Belongs to the CheB family.</text>
</comment>
<dbReference type="Proteomes" id="UP001595896">
    <property type="component" value="Unassembled WGS sequence"/>
</dbReference>
<comment type="catalytic activity">
    <reaction evidence="2 3">
        <text>[protein]-L-glutamate 5-O-methyl ester + H2O = L-glutamyl-[protein] + methanol + H(+)</text>
        <dbReference type="Rhea" id="RHEA:23236"/>
        <dbReference type="Rhea" id="RHEA-COMP:10208"/>
        <dbReference type="Rhea" id="RHEA-COMP:10311"/>
        <dbReference type="ChEBI" id="CHEBI:15377"/>
        <dbReference type="ChEBI" id="CHEBI:15378"/>
        <dbReference type="ChEBI" id="CHEBI:17790"/>
        <dbReference type="ChEBI" id="CHEBI:29973"/>
        <dbReference type="ChEBI" id="CHEBI:82795"/>
        <dbReference type="EC" id="3.1.1.61"/>
    </reaction>
</comment>
<keyword evidence="1 3" id="KW-0378">Hydrolase</keyword>
<dbReference type="Gene3D" id="3.40.50.2300">
    <property type="match status" value="1"/>
</dbReference>
<keyword evidence="3 5" id="KW-0597">Phosphoprotein</keyword>
<comment type="catalytic activity">
    <reaction evidence="3">
        <text>L-glutaminyl-[protein] + H2O = L-glutamyl-[protein] + NH4(+)</text>
        <dbReference type="Rhea" id="RHEA:16441"/>
        <dbReference type="Rhea" id="RHEA-COMP:10207"/>
        <dbReference type="Rhea" id="RHEA-COMP:10208"/>
        <dbReference type="ChEBI" id="CHEBI:15377"/>
        <dbReference type="ChEBI" id="CHEBI:28938"/>
        <dbReference type="ChEBI" id="CHEBI:29973"/>
        <dbReference type="ChEBI" id="CHEBI:30011"/>
        <dbReference type="EC" id="3.5.1.44"/>
    </reaction>
</comment>
<comment type="domain">
    <text evidence="3">Contains a C-terminal catalytic domain, and an N-terminal region which modulates catalytic activity.</text>
</comment>
<dbReference type="GO" id="GO:0008984">
    <property type="term" value="F:protein-glutamate methylesterase activity"/>
    <property type="evidence" value="ECO:0007669"/>
    <property type="project" value="UniProtKB-EC"/>
</dbReference>
<evidence type="ECO:0000313" key="8">
    <source>
        <dbReference type="EMBL" id="MFC4735624.1"/>
    </source>
</evidence>
<dbReference type="InterPro" id="IPR011006">
    <property type="entry name" value="CheY-like_superfamily"/>
</dbReference>
<dbReference type="Pfam" id="PF00072">
    <property type="entry name" value="Response_reg"/>
    <property type="match status" value="1"/>
</dbReference>
<dbReference type="CDD" id="cd17541">
    <property type="entry name" value="REC_CheB-like"/>
    <property type="match status" value="1"/>
</dbReference>
<feature type="active site" evidence="3 4">
    <location>
        <position position="191"/>
    </location>
</feature>
<evidence type="ECO:0000313" key="9">
    <source>
        <dbReference type="Proteomes" id="UP001595896"/>
    </source>
</evidence>
<gene>
    <name evidence="3" type="primary">cheB</name>
    <name evidence="8" type="ORF">ACFO4L_03400</name>
</gene>
<comment type="PTM">
    <text evidence="3">Phosphorylated by CheA. Phosphorylation of the N-terminal regulatory domain activates the methylesterase activity.</text>
</comment>
<dbReference type="EC" id="3.5.1.44" evidence="3"/>
<dbReference type="Gene3D" id="3.40.50.180">
    <property type="entry name" value="Methylesterase CheB, C-terminal domain"/>
    <property type="match status" value="1"/>
</dbReference>
<evidence type="ECO:0000256" key="2">
    <source>
        <dbReference type="ARBA" id="ARBA00048267"/>
    </source>
</evidence>
<dbReference type="HAMAP" id="MF_00099">
    <property type="entry name" value="CheB_chemtxs"/>
    <property type="match status" value="1"/>
</dbReference>
<feature type="active site" evidence="3 4">
    <location>
        <position position="164"/>
    </location>
</feature>
<dbReference type="PANTHER" id="PTHR42872">
    <property type="entry name" value="PROTEIN-GLUTAMATE METHYLESTERASE/PROTEIN-GLUTAMINE GLUTAMINASE"/>
    <property type="match status" value="1"/>
</dbReference>
<keyword evidence="3" id="KW-0963">Cytoplasm</keyword>
<feature type="domain" description="Response regulatory" evidence="6">
    <location>
        <begin position="5"/>
        <end position="122"/>
    </location>
</feature>
<dbReference type="EMBL" id="JBHSGK010000003">
    <property type="protein sequence ID" value="MFC4735624.1"/>
    <property type="molecule type" value="Genomic_DNA"/>
</dbReference>
<dbReference type="PANTHER" id="PTHR42872:SF3">
    <property type="entry name" value="PROTEIN-GLUTAMATE METHYLESTERASE_PROTEIN-GLUTAMINE GLUTAMINASE 1"/>
    <property type="match status" value="1"/>
</dbReference>
<dbReference type="SUPFAM" id="SSF52738">
    <property type="entry name" value="Methylesterase CheB, C-terminal domain"/>
    <property type="match status" value="1"/>
</dbReference>
<accession>A0ABV9NUP0</accession>
<evidence type="ECO:0000256" key="3">
    <source>
        <dbReference type="HAMAP-Rule" id="MF_00099"/>
    </source>
</evidence>
<dbReference type="PIRSF" id="PIRSF000876">
    <property type="entry name" value="RR_chemtxs_CheB"/>
    <property type="match status" value="1"/>
</dbReference>
<evidence type="ECO:0000256" key="5">
    <source>
        <dbReference type="PROSITE-ProRule" id="PRU00169"/>
    </source>
</evidence>
<evidence type="ECO:0000256" key="1">
    <source>
        <dbReference type="ARBA" id="ARBA00022801"/>
    </source>
</evidence>
<feature type="active site" evidence="3 4">
    <location>
        <position position="287"/>
    </location>
</feature>
<dbReference type="EC" id="3.1.1.61" evidence="3"/>
<sequence>MTHHRVLVVDDSAFMRKVISDAIELLADFTVCGRARNGREAIIQARLLKPDIITLDVEMPIMTGLEALPELLKTAPVNVIMVSSLTSSGTEETMKALSAGAVDFIAKPDNGISSVDRLSEELACKLRAAAEAQYRPVSLSAPVKRVPNVQSSGTSERAVVIGTSTGGPKALQMVLPLLPKDLPCPVFIVQHMPAGFTASLSKRLNNLSAITVKEAESGEIAKNGVAYIAPGGYHLTMIRKGTNVSLQLDQEKPVHGHRPAVDVLFTSAAKAQFEHVTAVILTGMGKDGAEGLKQIASHSPYTCLSESEASCIVYGMPRAAESTGLVTAVHHLHEMAAEIVRRC</sequence>
<dbReference type="InterPro" id="IPR008248">
    <property type="entry name" value="CheB-like"/>
</dbReference>
<dbReference type="InterPro" id="IPR035909">
    <property type="entry name" value="CheB_C"/>
</dbReference>
<dbReference type="Pfam" id="PF01339">
    <property type="entry name" value="CheB_methylest"/>
    <property type="match status" value="1"/>
</dbReference>
<dbReference type="SMART" id="SM00448">
    <property type="entry name" value="REC"/>
    <property type="match status" value="1"/>
</dbReference>
<dbReference type="SUPFAM" id="SSF52172">
    <property type="entry name" value="CheY-like"/>
    <property type="match status" value="1"/>
</dbReference>
<feature type="domain" description="CheB-type methylesterase" evidence="7">
    <location>
        <begin position="152"/>
        <end position="343"/>
    </location>
</feature>
<reference evidence="9" key="1">
    <citation type="journal article" date="2019" name="Int. J. Syst. Evol. Microbiol.">
        <title>The Global Catalogue of Microorganisms (GCM) 10K type strain sequencing project: providing services to taxonomists for standard genome sequencing and annotation.</title>
        <authorList>
            <consortium name="The Broad Institute Genomics Platform"/>
            <consortium name="The Broad Institute Genome Sequencing Center for Infectious Disease"/>
            <person name="Wu L."/>
            <person name="Ma J."/>
        </authorList>
    </citation>
    <scope>NUCLEOTIDE SEQUENCE [LARGE SCALE GENOMIC DNA]</scope>
    <source>
        <strain evidence="9">JCM 12165</strain>
    </source>
</reference>
<dbReference type="PROSITE" id="PS50122">
    <property type="entry name" value="CHEB"/>
    <property type="match status" value="1"/>
</dbReference>
<evidence type="ECO:0000259" key="6">
    <source>
        <dbReference type="PROSITE" id="PS50110"/>
    </source>
</evidence>
<comment type="caution">
    <text evidence="8">The sequence shown here is derived from an EMBL/GenBank/DDBJ whole genome shotgun (WGS) entry which is preliminary data.</text>
</comment>
<comment type="subcellular location">
    <subcellularLocation>
        <location evidence="3">Cytoplasm</location>
    </subcellularLocation>
</comment>
<feature type="modified residue" description="4-aspartylphosphate" evidence="3 5">
    <location>
        <position position="56"/>
    </location>
</feature>
<organism evidence="8 9">
    <name type="scientific">Bacillus daqingensis</name>
    <dbReference type="NCBI Taxonomy" id="872396"/>
    <lineage>
        <taxon>Bacteria</taxon>
        <taxon>Bacillati</taxon>
        <taxon>Bacillota</taxon>
        <taxon>Bacilli</taxon>
        <taxon>Bacillales</taxon>
        <taxon>Bacillaceae</taxon>
        <taxon>Bacillus</taxon>
    </lineage>
</organism>
<keyword evidence="3 4" id="KW-0145">Chemotaxis</keyword>
<name>A0ABV9NUP0_9BACI</name>
<proteinExistence type="inferred from homology"/>
<protein>
    <recommendedName>
        <fullName evidence="3">Protein-glutamate methylesterase/protein-glutamine glutaminase</fullName>
        <ecNumber evidence="3">3.1.1.61</ecNumber>
        <ecNumber evidence="3">3.5.1.44</ecNumber>
    </recommendedName>
</protein>
<dbReference type="CDD" id="cd16432">
    <property type="entry name" value="CheB_Rec"/>
    <property type="match status" value="1"/>
</dbReference>
<evidence type="ECO:0000256" key="4">
    <source>
        <dbReference type="PROSITE-ProRule" id="PRU00050"/>
    </source>
</evidence>
<dbReference type="InterPro" id="IPR000673">
    <property type="entry name" value="Sig_transdc_resp-reg_Me-estase"/>
</dbReference>
<comment type="function">
    <text evidence="3">Involved in chemotaxis. Part of a chemotaxis signal transduction system that modulates chemotaxis in response to various stimuli. Catalyzes the demethylation of specific methylglutamate residues introduced into the chemoreceptors (methyl-accepting chemotaxis proteins or MCP) by CheR. Also mediates the irreversible deamidation of specific glutamine residues to glutamic acid.</text>
</comment>
<evidence type="ECO:0000259" key="7">
    <source>
        <dbReference type="PROSITE" id="PS50122"/>
    </source>
</evidence>
<dbReference type="NCBIfam" id="NF001965">
    <property type="entry name" value="PRK00742.1"/>
    <property type="match status" value="1"/>
</dbReference>
<dbReference type="PROSITE" id="PS50110">
    <property type="entry name" value="RESPONSE_REGULATORY"/>
    <property type="match status" value="1"/>
</dbReference>
<dbReference type="InterPro" id="IPR001789">
    <property type="entry name" value="Sig_transdc_resp-reg_receiver"/>
</dbReference>
<dbReference type="RefSeq" id="WP_377908248.1">
    <property type="nucleotide sequence ID" value="NZ_JBHSGK010000003.1"/>
</dbReference>